<comment type="caution">
    <text evidence="15">The sequence shown here is derived from an EMBL/GenBank/DDBJ whole genome shotgun (WGS) entry which is preliminary data.</text>
</comment>
<dbReference type="InterPro" id="IPR012910">
    <property type="entry name" value="Plug_dom"/>
</dbReference>
<protein>
    <submittedName>
        <fullName evidence="15">Outer membrane receptor for ferrienterochelin and colicins (FepA) (PDB:2HDF) (PUBMED:16468998)</fullName>
    </submittedName>
</protein>
<dbReference type="Gene3D" id="2.40.170.20">
    <property type="entry name" value="TonB-dependent receptor, beta-barrel domain"/>
    <property type="match status" value="1"/>
</dbReference>
<dbReference type="PANTHER" id="PTHR30069">
    <property type="entry name" value="TONB-DEPENDENT OUTER MEMBRANE RECEPTOR"/>
    <property type="match status" value="1"/>
</dbReference>
<evidence type="ECO:0000256" key="8">
    <source>
        <dbReference type="ARBA" id="ARBA00023170"/>
    </source>
</evidence>
<gene>
    <name evidence="15" type="ORF">R83534S58_LOCUS1479</name>
</gene>
<evidence type="ECO:0000256" key="1">
    <source>
        <dbReference type="ARBA" id="ARBA00004571"/>
    </source>
</evidence>
<dbReference type="PANTHER" id="PTHR30069:SF29">
    <property type="entry name" value="HEMOGLOBIN AND HEMOGLOBIN-HAPTOGLOBIN-BINDING PROTEIN 1-RELATED"/>
    <property type="match status" value="1"/>
</dbReference>
<keyword evidence="3 10" id="KW-1134">Transmembrane beta strand</keyword>
<evidence type="ECO:0000256" key="6">
    <source>
        <dbReference type="ARBA" id="ARBA00023077"/>
    </source>
</evidence>
<evidence type="ECO:0000256" key="7">
    <source>
        <dbReference type="ARBA" id="ARBA00023136"/>
    </source>
</evidence>
<keyword evidence="9 10" id="KW-0998">Cell outer membrane</keyword>
<proteinExistence type="inferred from homology"/>
<evidence type="ECO:0000256" key="2">
    <source>
        <dbReference type="ARBA" id="ARBA00022448"/>
    </source>
</evidence>
<evidence type="ECO:0000313" key="16">
    <source>
        <dbReference type="Proteomes" id="UP001154272"/>
    </source>
</evidence>
<evidence type="ECO:0000256" key="11">
    <source>
        <dbReference type="RuleBase" id="RU003357"/>
    </source>
</evidence>
<name>A0ABN8W9N2_9PROT</name>
<feature type="signal peptide" evidence="12">
    <location>
        <begin position="1"/>
        <end position="25"/>
    </location>
</feature>
<dbReference type="Proteomes" id="UP001154272">
    <property type="component" value="Unassembled WGS sequence"/>
</dbReference>
<dbReference type="PROSITE" id="PS52016">
    <property type="entry name" value="TONB_DEPENDENT_REC_3"/>
    <property type="match status" value="1"/>
</dbReference>
<keyword evidence="7 10" id="KW-0472">Membrane</keyword>
<accession>A0ABN8W9N2</accession>
<reference evidence="15" key="1">
    <citation type="submission" date="2022-10" db="EMBL/GenBank/DDBJ databases">
        <authorList>
            <person name="Botero Cardona J."/>
        </authorList>
    </citation>
    <scope>NUCLEOTIDE SEQUENCE</scope>
    <source>
        <strain evidence="15">R-83534</strain>
    </source>
</reference>
<dbReference type="InterPro" id="IPR039426">
    <property type="entry name" value="TonB-dep_rcpt-like"/>
</dbReference>
<keyword evidence="5 12" id="KW-0732">Signal</keyword>
<evidence type="ECO:0000259" key="13">
    <source>
        <dbReference type="Pfam" id="PF00593"/>
    </source>
</evidence>
<dbReference type="RefSeq" id="WP_282023994.1">
    <property type="nucleotide sequence ID" value="NZ_CAMXCH010000003.1"/>
</dbReference>
<dbReference type="Gene3D" id="2.170.130.10">
    <property type="entry name" value="TonB-dependent receptor, plug domain"/>
    <property type="match status" value="1"/>
</dbReference>
<evidence type="ECO:0000256" key="4">
    <source>
        <dbReference type="ARBA" id="ARBA00022692"/>
    </source>
</evidence>
<dbReference type="EMBL" id="CAMXCH010000003">
    <property type="protein sequence ID" value="CAI3947002.1"/>
    <property type="molecule type" value="Genomic_DNA"/>
</dbReference>
<comment type="similarity">
    <text evidence="10 11">Belongs to the TonB-dependent receptor family.</text>
</comment>
<dbReference type="InterPro" id="IPR000531">
    <property type="entry name" value="Beta-barrel_TonB"/>
</dbReference>
<dbReference type="SUPFAM" id="SSF56935">
    <property type="entry name" value="Porins"/>
    <property type="match status" value="1"/>
</dbReference>
<evidence type="ECO:0000256" key="12">
    <source>
        <dbReference type="SAM" id="SignalP"/>
    </source>
</evidence>
<dbReference type="Pfam" id="PF07715">
    <property type="entry name" value="Plug"/>
    <property type="match status" value="1"/>
</dbReference>
<keyword evidence="6 11" id="KW-0798">TonB box</keyword>
<dbReference type="InterPro" id="IPR036942">
    <property type="entry name" value="Beta-barrel_TonB_sf"/>
</dbReference>
<keyword evidence="4 10" id="KW-0812">Transmembrane</keyword>
<keyword evidence="8 15" id="KW-0675">Receptor</keyword>
<evidence type="ECO:0000256" key="3">
    <source>
        <dbReference type="ARBA" id="ARBA00022452"/>
    </source>
</evidence>
<keyword evidence="16" id="KW-1185">Reference proteome</keyword>
<evidence type="ECO:0000256" key="10">
    <source>
        <dbReference type="PROSITE-ProRule" id="PRU01360"/>
    </source>
</evidence>
<evidence type="ECO:0000259" key="14">
    <source>
        <dbReference type="Pfam" id="PF07715"/>
    </source>
</evidence>
<evidence type="ECO:0000256" key="9">
    <source>
        <dbReference type="ARBA" id="ARBA00023237"/>
    </source>
</evidence>
<evidence type="ECO:0000313" key="15">
    <source>
        <dbReference type="EMBL" id="CAI3947002.1"/>
    </source>
</evidence>
<dbReference type="InterPro" id="IPR037066">
    <property type="entry name" value="Plug_dom_sf"/>
</dbReference>
<comment type="subcellular location">
    <subcellularLocation>
        <location evidence="1 10">Cell outer membrane</location>
        <topology evidence="1 10">Multi-pass membrane protein</topology>
    </subcellularLocation>
</comment>
<dbReference type="Pfam" id="PF00593">
    <property type="entry name" value="TonB_dep_Rec_b-barrel"/>
    <property type="match status" value="1"/>
</dbReference>
<organism evidence="15 16">
    <name type="scientific">Commensalibacter papalotli</name>
    <name type="common">ex Botero et al. 2024</name>
    <dbReference type="NCBI Taxonomy" id="2972766"/>
    <lineage>
        <taxon>Bacteria</taxon>
        <taxon>Pseudomonadati</taxon>
        <taxon>Pseudomonadota</taxon>
        <taxon>Alphaproteobacteria</taxon>
        <taxon>Acetobacterales</taxon>
        <taxon>Acetobacteraceae</taxon>
    </lineage>
</organism>
<dbReference type="CDD" id="cd01347">
    <property type="entry name" value="ligand_gated_channel"/>
    <property type="match status" value="1"/>
</dbReference>
<keyword evidence="2 10" id="KW-0813">Transport</keyword>
<evidence type="ECO:0000256" key="5">
    <source>
        <dbReference type="ARBA" id="ARBA00022729"/>
    </source>
</evidence>
<feature type="domain" description="TonB-dependent receptor-like beta-barrel" evidence="13">
    <location>
        <begin position="264"/>
        <end position="686"/>
    </location>
</feature>
<feature type="domain" description="TonB-dependent receptor plug" evidence="14">
    <location>
        <begin position="79"/>
        <end position="182"/>
    </location>
</feature>
<feature type="chain" id="PRO_5045626944" evidence="12">
    <location>
        <begin position="26"/>
        <end position="712"/>
    </location>
</feature>
<sequence length="712" mass="81014">MNNTFRFFCISTCSLFLIASSNAIAEETTRSKDTDSVSTKEKNKKLIPSNDQYKNISDVKTDSPQPSSEEITVYGKQNKTLIGNSVVTQKAMDKLNLNTLDEAVNILPGVNIGSTGNSRNERTIYVRGFSRLQVPLLLDGIRIYLPYDNRLDFGRFVTPDISEIQISKGYASVIDGPDGMGGLINLVTRKPKKEIDAEVRSNVNLGHNAEYGGYNVFGFIGTRQEKWYTQFSFDENNIDHTDVSSKYTPTASQGKGRRLLSDSLDWRINTKIGITPNDTDEYVLSYTRQEGQKNAPLNTIDPPSYQKVWSWPTWNIDSLSIMTNTKLKDNLTLKFRLYRNTFDNLLRSFDNISQTTQNMKKSFNSYYYDVGYGGDTRLTWDISQRDSLNFAFYGRLDQHNEHTQNFPGGYNQPNQKSIEESYSTALENTFYILPELKLTTGGSYDWRKLDQAEGFSSDTKNIISYPTKNKGALNGQARLAWQINTKTSSYISFSDRVRFPSLFERFSTRFGGAVSNPALKPERAKNYEIGISHNFNRVNITAALFYSQLTNAIVAFPMLYEGVSVNQNRNVGHGDYYGFEISTEIEILKNLSVGGNYTYIHRNLNDPNIQNYHPTDVPKHKAFVYATWKPIKKLQFLPTLDIASNRWTTDSTGIDYFKTGHYVNLSMNALYQVTDQLELGVGAKNLLDQNYQLAAGYPEQGRNFYVKLRFVY</sequence>